<accession>A0AAD6I2F0</accession>
<comment type="caution">
    <text evidence="6">The sequence shown here is derived from an EMBL/GenBank/DDBJ whole genome shotgun (WGS) entry which is preliminary data.</text>
</comment>
<evidence type="ECO:0000256" key="3">
    <source>
        <dbReference type="ARBA" id="ARBA00022989"/>
    </source>
</evidence>
<reference evidence="6" key="2">
    <citation type="submission" date="2023-01" db="EMBL/GenBank/DDBJ databases">
        <authorList>
            <person name="Petersen C."/>
        </authorList>
    </citation>
    <scope>NUCLEOTIDE SEQUENCE</scope>
    <source>
        <strain evidence="6">IBT 15450</strain>
    </source>
</reference>
<feature type="transmembrane region" description="Helical" evidence="5">
    <location>
        <begin position="94"/>
        <end position="116"/>
    </location>
</feature>
<keyword evidence="7" id="KW-1185">Reference proteome</keyword>
<feature type="transmembrane region" description="Helical" evidence="5">
    <location>
        <begin position="56"/>
        <end position="74"/>
    </location>
</feature>
<evidence type="ECO:0000313" key="6">
    <source>
        <dbReference type="EMBL" id="KAJ6026955.1"/>
    </source>
</evidence>
<name>A0AAD6I2F0_PENCN</name>
<sequence>MLKSQQLLQAGCQSLIQGVPTPYSYQPSLAAGIVFSILFCFLTVAHIAQSTHGRRWWSLVFAVGCFIELLGWVARTWSAVCPYNLNAFLMQISTLIMAPVFFAAGLYILFGVFISIPGCHSSYLSPISYFWIFILGDCTSLLLQGIGGGLASSEMARINGDLSQGTHIMLAGIILQIVWMTGFICCVVHFLAGVIFSASSSTFAKTPIVPLLRAMVVSVICIYIRCIYRTAELLQGWSGYLITHEVYFISLDAGMMLLAALAFNIVHPSALCELPTIGLH</sequence>
<dbReference type="EMBL" id="JAQJZL010000015">
    <property type="protein sequence ID" value="KAJ6026955.1"/>
    <property type="molecule type" value="Genomic_DNA"/>
</dbReference>
<feature type="transmembrane region" description="Helical" evidence="5">
    <location>
        <begin position="29"/>
        <end position="49"/>
    </location>
</feature>
<dbReference type="GO" id="GO:0005886">
    <property type="term" value="C:plasma membrane"/>
    <property type="evidence" value="ECO:0007669"/>
    <property type="project" value="TreeGrafter"/>
</dbReference>
<evidence type="ECO:0000313" key="7">
    <source>
        <dbReference type="Proteomes" id="UP001219568"/>
    </source>
</evidence>
<evidence type="ECO:0000256" key="4">
    <source>
        <dbReference type="ARBA" id="ARBA00023136"/>
    </source>
</evidence>
<dbReference type="InterPro" id="IPR007568">
    <property type="entry name" value="RTA1"/>
</dbReference>
<organism evidence="6 7">
    <name type="scientific">Penicillium canescens</name>
    <dbReference type="NCBI Taxonomy" id="5083"/>
    <lineage>
        <taxon>Eukaryota</taxon>
        <taxon>Fungi</taxon>
        <taxon>Dikarya</taxon>
        <taxon>Ascomycota</taxon>
        <taxon>Pezizomycotina</taxon>
        <taxon>Eurotiomycetes</taxon>
        <taxon>Eurotiomycetidae</taxon>
        <taxon>Eurotiales</taxon>
        <taxon>Aspergillaceae</taxon>
        <taxon>Penicillium</taxon>
    </lineage>
</organism>
<gene>
    <name evidence="6" type="ORF">N7460_011772</name>
</gene>
<protein>
    <submittedName>
        <fullName evidence="6">RTA1-domain-containing protein</fullName>
    </submittedName>
</protein>
<evidence type="ECO:0000256" key="5">
    <source>
        <dbReference type="SAM" id="Phobius"/>
    </source>
</evidence>
<comment type="subcellular location">
    <subcellularLocation>
        <location evidence="1">Membrane</location>
        <topology evidence="1">Multi-pass membrane protein</topology>
    </subcellularLocation>
</comment>
<feature type="transmembrane region" description="Helical" evidence="5">
    <location>
        <begin position="208"/>
        <end position="226"/>
    </location>
</feature>
<dbReference type="GO" id="GO:0000324">
    <property type="term" value="C:fungal-type vacuole"/>
    <property type="evidence" value="ECO:0007669"/>
    <property type="project" value="TreeGrafter"/>
</dbReference>
<feature type="transmembrane region" description="Helical" evidence="5">
    <location>
        <begin position="246"/>
        <end position="266"/>
    </location>
</feature>
<evidence type="ECO:0000256" key="2">
    <source>
        <dbReference type="ARBA" id="ARBA00022692"/>
    </source>
</evidence>
<proteinExistence type="predicted"/>
<evidence type="ECO:0000256" key="1">
    <source>
        <dbReference type="ARBA" id="ARBA00004141"/>
    </source>
</evidence>
<keyword evidence="3 5" id="KW-1133">Transmembrane helix</keyword>
<dbReference type="PANTHER" id="PTHR31465">
    <property type="entry name" value="PROTEIN RTA1-RELATED"/>
    <property type="match status" value="1"/>
</dbReference>
<dbReference type="AlphaFoldDB" id="A0AAD6I2F0"/>
<reference evidence="6" key="1">
    <citation type="journal article" date="2023" name="IMA Fungus">
        <title>Comparative genomic study of the Penicillium genus elucidates a diverse pangenome and 15 lateral gene transfer events.</title>
        <authorList>
            <person name="Petersen C."/>
            <person name="Sorensen T."/>
            <person name="Nielsen M.R."/>
            <person name="Sondergaard T.E."/>
            <person name="Sorensen J.L."/>
            <person name="Fitzpatrick D.A."/>
            <person name="Frisvad J.C."/>
            <person name="Nielsen K.L."/>
        </authorList>
    </citation>
    <scope>NUCLEOTIDE SEQUENCE</scope>
    <source>
        <strain evidence="6">IBT 15450</strain>
    </source>
</reference>
<dbReference type="PANTHER" id="PTHR31465:SF11">
    <property type="entry name" value="DOMAIN PROTEIN, PUTATIVE (AFU_ORTHOLOGUE AFUA_3G10770)-RELATED"/>
    <property type="match status" value="1"/>
</dbReference>
<feature type="transmembrane region" description="Helical" evidence="5">
    <location>
        <begin position="167"/>
        <end position="196"/>
    </location>
</feature>
<feature type="transmembrane region" description="Helical" evidence="5">
    <location>
        <begin position="128"/>
        <end position="147"/>
    </location>
</feature>
<keyword evidence="2 5" id="KW-0812">Transmembrane</keyword>
<keyword evidence="4 5" id="KW-0472">Membrane</keyword>
<dbReference type="Proteomes" id="UP001219568">
    <property type="component" value="Unassembled WGS sequence"/>
</dbReference>
<dbReference type="Pfam" id="PF04479">
    <property type="entry name" value="RTA1"/>
    <property type="match status" value="1"/>
</dbReference>